<dbReference type="Pfam" id="PF13376">
    <property type="entry name" value="OmdA"/>
    <property type="match status" value="1"/>
</dbReference>
<reference evidence="1 2" key="1">
    <citation type="submission" date="2019-03" db="EMBL/GenBank/DDBJ databases">
        <title>Draft genome of Massilia hortus sp. nov., a novel bacterial species of the Oxalobacteraceae family.</title>
        <authorList>
            <person name="Peta V."/>
            <person name="Raths R."/>
            <person name="Bucking H."/>
        </authorList>
    </citation>
    <scope>NUCLEOTIDE SEQUENCE [LARGE SCALE GENOMIC DNA]</scope>
    <source>
        <strain evidence="1 2">ONC3</strain>
    </source>
</reference>
<protein>
    <submittedName>
        <fullName evidence="1">Bacteriocin-protection protein</fullName>
    </submittedName>
</protein>
<organism evidence="1 2">
    <name type="scientific">Massilia horti</name>
    <dbReference type="NCBI Taxonomy" id="2562153"/>
    <lineage>
        <taxon>Bacteria</taxon>
        <taxon>Pseudomonadati</taxon>
        <taxon>Pseudomonadota</taxon>
        <taxon>Betaproteobacteria</taxon>
        <taxon>Burkholderiales</taxon>
        <taxon>Oxalobacteraceae</taxon>
        <taxon>Telluria group</taxon>
        <taxon>Massilia</taxon>
    </lineage>
</organism>
<dbReference type="OrthoDB" id="9796999at2"/>
<evidence type="ECO:0000313" key="1">
    <source>
        <dbReference type="EMBL" id="TFW31782.1"/>
    </source>
</evidence>
<dbReference type="AlphaFoldDB" id="A0A4Y9SZ91"/>
<keyword evidence="2" id="KW-1185">Reference proteome</keyword>
<proteinExistence type="predicted"/>
<sequence>MQPQSKSSTTLPVEHFARQEDWANWLTQNHESSLGVWLQLAKKGSDVQSVSYDEAVEVALCFGWIDGQKQAHSNQFWLQKFTRRSDKSVWSKINKDKALALIKTGKMKPAGLQEVERAKSDGRWDAAYDSASKATVPSDFQFALDCNTRAKNFFAALDSRNRYAILFRIQTAKKAETRAKKIAQFVEMLERHEKVHA</sequence>
<dbReference type="EMBL" id="SPUM01000081">
    <property type="protein sequence ID" value="TFW31782.1"/>
    <property type="molecule type" value="Genomic_DNA"/>
</dbReference>
<evidence type="ECO:0000313" key="2">
    <source>
        <dbReference type="Proteomes" id="UP000297258"/>
    </source>
</evidence>
<dbReference type="RefSeq" id="WP_135190122.1">
    <property type="nucleotide sequence ID" value="NZ_SPUM01000081.1"/>
</dbReference>
<accession>A0A4Y9SZ91</accession>
<dbReference type="Proteomes" id="UP000297258">
    <property type="component" value="Unassembled WGS sequence"/>
</dbReference>
<comment type="caution">
    <text evidence="1">The sequence shown here is derived from an EMBL/GenBank/DDBJ whole genome shotgun (WGS) entry which is preliminary data.</text>
</comment>
<gene>
    <name evidence="1" type="ORF">E4O92_12605</name>
</gene>
<name>A0A4Y9SZ91_9BURK</name>